<accession>A0A1B6CJM7</accession>
<reference evidence="2" key="1">
    <citation type="submission" date="2015-12" db="EMBL/GenBank/DDBJ databases">
        <title>De novo transcriptome assembly of four potential Pierce s Disease insect vectors from Arizona vineyards.</title>
        <authorList>
            <person name="Tassone E.E."/>
        </authorList>
    </citation>
    <scope>NUCLEOTIDE SEQUENCE</scope>
</reference>
<dbReference type="EMBL" id="GEDC01023614">
    <property type="protein sequence ID" value="JAS13684.1"/>
    <property type="molecule type" value="Transcribed_RNA"/>
</dbReference>
<dbReference type="CDD" id="cd01650">
    <property type="entry name" value="RT_nLTR_like"/>
    <property type="match status" value="1"/>
</dbReference>
<name>A0A1B6CJM7_9HEMI</name>
<dbReference type="PROSITE" id="PS50878">
    <property type="entry name" value="RT_POL"/>
    <property type="match status" value="1"/>
</dbReference>
<dbReference type="PANTHER" id="PTHR19446">
    <property type="entry name" value="REVERSE TRANSCRIPTASES"/>
    <property type="match status" value="1"/>
</dbReference>
<proteinExistence type="predicted"/>
<sequence length="433" mass="49356">LNVLLWSGHYPDKWKQNRTVLIPKGEEALNNVKNWRPITIGNIVARMYGRVLEERLSERIKLNVRQKGFMRGNGVYENTFLLEEVIREGKKNQLVGVITDISKAFDSVSHWGILDELKRRRVNEKLIKIIKAMYESSQVTIDGYEIDIGIKRGVKQGDSLSPLLFNMVLDPVISHFDNEDYGIRMGNQNISCLAYADDLIVLARHQEEAGRMMEKLAAFLGERGMLLSPEKCRCFGIKRYQKGWIHFDTAFNIHGKSIRNLKVNESFKYLGITFNIQEGMSNMENANEIIKACGRVRKLALKPIQKLDFIYVHLVPSMLSMLGIEGPSGNALRAIDGELKAITKCTMHLHRSINDGFLYTKRSEGGLGIMDVGEVAKSTYIKNGLKMLKSRDPATIQITEQTGFVLKLEEMARKMGMGSLNIKEVERWKRDMK</sequence>
<dbReference type="GO" id="GO:0071897">
    <property type="term" value="P:DNA biosynthetic process"/>
    <property type="evidence" value="ECO:0007669"/>
    <property type="project" value="UniProtKB-ARBA"/>
</dbReference>
<dbReference type="Pfam" id="PF00078">
    <property type="entry name" value="RVT_1"/>
    <property type="match status" value="1"/>
</dbReference>
<evidence type="ECO:0000259" key="1">
    <source>
        <dbReference type="PROSITE" id="PS50878"/>
    </source>
</evidence>
<organism evidence="2">
    <name type="scientific">Clastoptera arizonana</name>
    <name type="common">Arizona spittle bug</name>
    <dbReference type="NCBI Taxonomy" id="38151"/>
    <lineage>
        <taxon>Eukaryota</taxon>
        <taxon>Metazoa</taxon>
        <taxon>Ecdysozoa</taxon>
        <taxon>Arthropoda</taxon>
        <taxon>Hexapoda</taxon>
        <taxon>Insecta</taxon>
        <taxon>Pterygota</taxon>
        <taxon>Neoptera</taxon>
        <taxon>Paraneoptera</taxon>
        <taxon>Hemiptera</taxon>
        <taxon>Auchenorrhyncha</taxon>
        <taxon>Cercopoidea</taxon>
        <taxon>Clastopteridae</taxon>
        <taxon>Clastoptera</taxon>
    </lineage>
</organism>
<feature type="domain" description="Reverse transcriptase" evidence="1">
    <location>
        <begin position="3"/>
        <end position="274"/>
    </location>
</feature>
<feature type="non-terminal residue" evidence="2">
    <location>
        <position position="1"/>
    </location>
</feature>
<dbReference type="InterPro" id="IPR000477">
    <property type="entry name" value="RT_dom"/>
</dbReference>
<dbReference type="InterPro" id="IPR043502">
    <property type="entry name" value="DNA/RNA_pol_sf"/>
</dbReference>
<dbReference type="Gene3D" id="3.30.70.270">
    <property type="match status" value="1"/>
</dbReference>
<dbReference type="AlphaFoldDB" id="A0A1B6CJM7"/>
<protein>
    <recommendedName>
        <fullName evidence="1">Reverse transcriptase domain-containing protein</fullName>
    </recommendedName>
</protein>
<dbReference type="SUPFAM" id="SSF56672">
    <property type="entry name" value="DNA/RNA polymerases"/>
    <property type="match status" value="1"/>
</dbReference>
<evidence type="ECO:0000313" key="2">
    <source>
        <dbReference type="EMBL" id="JAS13684.1"/>
    </source>
</evidence>
<gene>
    <name evidence="2" type="ORF">g.45530</name>
</gene>
<dbReference type="InterPro" id="IPR043128">
    <property type="entry name" value="Rev_trsase/Diguanyl_cyclase"/>
</dbReference>
<feature type="non-terminal residue" evidence="2">
    <location>
        <position position="433"/>
    </location>
</feature>